<dbReference type="EMBL" id="JAENHL010000008">
    <property type="protein sequence ID" value="MBK1869596.1"/>
    <property type="molecule type" value="Genomic_DNA"/>
</dbReference>
<sequence length="349" mass="38694">MVAAQAATSGRFSQVDICVLCWARTGTLDELEAQPNVSLRYFHARNLIHALPFCLGILRRHRYELVLSSNTYINAVCSILRKLRWLKADTLISRESTIIFDRNFGWKGRAIRALYRLYGNQDLIVCQTERMRRSVDENTAGRLNDKLKVISNPVDVAAIRAVAAAPLPAAVSQRLQARPHIVWCGRMIDVKNPMLAIDTLARLRGQFGLIMIGDGPLLPAVQDYASSLSLSEDVIFTGKLDNPFPYMAAAAKGLLTSRKEGFPNVVNEMLACGIGQVVVTDCAGDLDRYRCVHITPHDADALARALGVPTGEDLPARRDHDRREFLRTADVFLDAMLDRARVAAEAVAR</sequence>
<protein>
    <submittedName>
        <fullName evidence="1">Glycosyltransferase</fullName>
    </submittedName>
</protein>
<accession>A0ACC5RA86</accession>
<evidence type="ECO:0000313" key="1">
    <source>
        <dbReference type="EMBL" id="MBK1869596.1"/>
    </source>
</evidence>
<reference evidence="1" key="1">
    <citation type="submission" date="2021-01" db="EMBL/GenBank/DDBJ databases">
        <authorList>
            <person name="Sun Q."/>
        </authorList>
    </citation>
    <scope>NUCLEOTIDE SEQUENCE</scope>
    <source>
        <strain evidence="1">YIM B02566</strain>
    </source>
</reference>
<organism evidence="1 2">
    <name type="scientific">Taklimakanibacter albus</name>
    <dbReference type="NCBI Taxonomy" id="2800327"/>
    <lineage>
        <taxon>Bacteria</taxon>
        <taxon>Pseudomonadati</taxon>
        <taxon>Pseudomonadota</taxon>
        <taxon>Alphaproteobacteria</taxon>
        <taxon>Hyphomicrobiales</taxon>
        <taxon>Aestuariivirgaceae</taxon>
        <taxon>Taklimakanibacter</taxon>
    </lineage>
</organism>
<proteinExistence type="predicted"/>
<name>A0ACC5RA86_9HYPH</name>
<comment type="caution">
    <text evidence="1">The sequence shown here is derived from an EMBL/GenBank/DDBJ whole genome shotgun (WGS) entry which is preliminary data.</text>
</comment>
<keyword evidence="2" id="KW-1185">Reference proteome</keyword>
<dbReference type="Proteomes" id="UP000616151">
    <property type="component" value="Unassembled WGS sequence"/>
</dbReference>
<evidence type="ECO:0000313" key="2">
    <source>
        <dbReference type="Proteomes" id="UP000616151"/>
    </source>
</evidence>
<gene>
    <name evidence="1" type="ORF">JHL16_24765</name>
</gene>